<dbReference type="PANTHER" id="PTHR40254:SF1">
    <property type="entry name" value="BLR0577 PROTEIN"/>
    <property type="match status" value="1"/>
</dbReference>
<gene>
    <name evidence="3" type="ORF">SMD27_10795</name>
</gene>
<comment type="caution">
    <text evidence="3">The sequence shown here is derived from an EMBL/GenBank/DDBJ whole genome shotgun (WGS) entry which is preliminary data.</text>
</comment>
<proteinExistence type="predicted"/>
<dbReference type="InterPro" id="IPR038732">
    <property type="entry name" value="HpyO/CreE_NAD-binding"/>
</dbReference>
<evidence type="ECO:0000313" key="4">
    <source>
        <dbReference type="Proteomes" id="UP001279642"/>
    </source>
</evidence>
<dbReference type="Proteomes" id="UP001279642">
    <property type="component" value="Unassembled WGS sequence"/>
</dbReference>
<feature type="compositionally biased region" description="Pro residues" evidence="1">
    <location>
        <begin position="471"/>
        <end position="481"/>
    </location>
</feature>
<keyword evidence="4" id="KW-1185">Reference proteome</keyword>
<feature type="region of interest" description="Disordered" evidence="1">
    <location>
        <begin position="459"/>
        <end position="481"/>
    </location>
</feature>
<accession>A0ABU5EAF0</accession>
<dbReference type="RefSeq" id="WP_320508371.1">
    <property type="nucleotide sequence ID" value="NZ_JAXCLW010000002.1"/>
</dbReference>
<name>A0ABU5EAF0_9PROT</name>
<dbReference type="PANTHER" id="PTHR40254">
    <property type="entry name" value="BLR0577 PROTEIN"/>
    <property type="match status" value="1"/>
</dbReference>
<dbReference type="InterPro" id="IPR036188">
    <property type="entry name" value="FAD/NAD-bd_sf"/>
</dbReference>
<dbReference type="SUPFAM" id="SSF51905">
    <property type="entry name" value="FAD/NAD(P)-binding domain"/>
    <property type="match status" value="1"/>
</dbReference>
<evidence type="ECO:0000313" key="3">
    <source>
        <dbReference type="EMBL" id="MDY0883333.1"/>
    </source>
</evidence>
<evidence type="ECO:0000259" key="2">
    <source>
        <dbReference type="Pfam" id="PF13454"/>
    </source>
</evidence>
<dbReference type="Pfam" id="PF13454">
    <property type="entry name" value="NAD_binding_9"/>
    <property type="match status" value="1"/>
</dbReference>
<feature type="domain" description="FAD-dependent urate hydroxylase HpyO/Asp monooxygenase CreE-like FAD/NAD(P)-binding" evidence="2">
    <location>
        <begin position="10"/>
        <end position="165"/>
    </location>
</feature>
<evidence type="ECO:0000256" key="1">
    <source>
        <dbReference type="SAM" id="MobiDB-lite"/>
    </source>
</evidence>
<protein>
    <submittedName>
        <fullName evidence="3">FAD/NAD(P)-binding protein</fullName>
    </submittedName>
</protein>
<reference evidence="3 4" key="1">
    <citation type="journal article" date="2016" name="Antonie Van Leeuwenhoek">
        <title>Dongia soli sp. nov., isolated from soil from Dokdo, Korea.</title>
        <authorList>
            <person name="Kim D.U."/>
            <person name="Lee H."/>
            <person name="Kim H."/>
            <person name="Kim S.G."/>
            <person name="Ka J.O."/>
        </authorList>
    </citation>
    <scope>NUCLEOTIDE SEQUENCE [LARGE SCALE GENOMIC DNA]</scope>
    <source>
        <strain evidence="3 4">D78</strain>
    </source>
</reference>
<dbReference type="Gene3D" id="3.50.50.60">
    <property type="entry name" value="FAD/NAD(P)-binding domain"/>
    <property type="match status" value="1"/>
</dbReference>
<organism evidence="3 4">
    <name type="scientific">Dongia soli</name>
    <dbReference type="NCBI Taxonomy" id="600628"/>
    <lineage>
        <taxon>Bacteria</taxon>
        <taxon>Pseudomonadati</taxon>
        <taxon>Pseudomonadota</taxon>
        <taxon>Alphaproteobacteria</taxon>
        <taxon>Rhodospirillales</taxon>
        <taxon>Dongiaceae</taxon>
        <taxon>Dongia</taxon>
    </lineage>
</organism>
<sequence>MLPTQGRAIAIVGAGFSGSLLALHLLRRCAPDDRILLIERNQRFGLGLAYSTGNPNHLLNVRAGNMSAFSDQPDHFVQWLRSLPAEMRATLPDDPGPNSFVPRGLFGRYVQQLLGDRIWRQGNDRNLFLVNDEAVAMHRQQDGWSVELAVGRKLPVDQAVLAIGNFPPRRSQPGYFGDPWAERALANLNSDAPVLLIGTGLTMIDTVISLLDQGHRGPIHAVSRRGLLPQRHGAVAQAWRFAKLPQGASLCRLLRDVRAAIREAASENINWRAVIDGLRPYTQRLWREMPIGERQRFLRHLRPWWDVHRHRAAPRIDSRIQEARERGQLRIAAARIGRIEHCIETVQVTLTARHGDRSVLNVNRVIDCSGLQSDLAKIDGPLIRQLLDAGHIRADALRLGIDIADGGAAINTAGERHADLFAIGPMTKGASWEITAVPDIRLACEELAARLLILPATQAPPPSSSADILPFDPPARPQRAR</sequence>
<dbReference type="EMBL" id="JAXCLW010000002">
    <property type="protein sequence ID" value="MDY0883333.1"/>
    <property type="molecule type" value="Genomic_DNA"/>
</dbReference>
<dbReference type="InterPro" id="IPR052189">
    <property type="entry name" value="L-asp_N-monooxygenase_NS-form"/>
</dbReference>